<dbReference type="Proteomes" id="UP000441208">
    <property type="component" value="Unassembled WGS sequence"/>
</dbReference>
<feature type="compositionally biased region" description="Low complexity" evidence="7">
    <location>
        <begin position="40"/>
        <end position="57"/>
    </location>
</feature>
<dbReference type="Proteomes" id="UP000460718">
    <property type="component" value="Unassembled WGS sequence"/>
</dbReference>
<name>A0A6A3YPC6_9STRA</name>
<evidence type="ECO:0000313" key="11">
    <source>
        <dbReference type="EMBL" id="KAE9103896.1"/>
    </source>
</evidence>
<dbReference type="HAMAP" id="MF_01057">
    <property type="entry name" value="tRNA_methyltr_TrmB"/>
    <property type="match status" value="1"/>
</dbReference>
<dbReference type="EMBL" id="QXGD01000845">
    <property type="protein sequence ID" value="KAE9222640.1"/>
    <property type="molecule type" value="Genomic_DNA"/>
</dbReference>
<evidence type="ECO:0000256" key="1">
    <source>
        <dbReference type="ARBA" id="ARBA00000142"/>
    </source>
</evidence>
<dbReference type="Proteomes" id="UP000433483">
    <property type="component" value="Unassembled WGS sequence"/>
</dbReference>
<keyword evidence="3" id="KW-0489">Methyltransferase</keyword>
<dbReference type="GO" id="GO:0043527">
    <property type="term" value="C:tRNA methyltransferase complex"/>
    <property type="evidence" value="ECO:0007669"/>
    <property type="project" value="TreeGrafter"/>
</dbReference>
<evidence type="ECO:0000313" key="27">
    <source>
        <dbReference type="Proteomes" id="UP000488956"/>
    </source>
</evidence>
<dbReference type="EMBL" id="QXGA01000792">
    <property type="protein sequence ID" value="KAE9141110.1"/>
    <property type="molecule type" value="Genomic_DNA"/>
</dbReference>
<feature type="region of interest" description="Disordered" evidence="7">
    <location>
        <begin position="39"/>
        <end position="59"/>
    </location>
</feature>
<dbReference type="PANTHER" id="PTHR23417:SF21">
    <property type="entry name" value="TRNA (GUANINE-N(7)-)-METHYLTRANSFERASE"/>
    <property type="match status" value="1"/>
</dbReference>
<dbReference type="PROSITE" id="PS51625">
    <property type="entry name" value="SAM_MT_TRMB"/>
    <property type="match status" value="1"/>
</dbReference>
<proteinExistence type="inferred from homology"/>
<dbReference type="EMBL" id="QXGC01000787">
    <property type="protein sequence ID" value="KAE9221023.1"/>
    <property type="molecule type" value="Genomic_DNA"/>
</dbReference>
<dbReference type="InterPro" id="IPR029063">
    <property type="entry name" value="SAM-dependent_MTases_sf"/>
</dbReference>
<dbReference type="Proteomes" id="UP000437068">
    <property type="component" value="Unassembled WGS sequence"/>
</dbReference>
<evidence type="ECO:0000313" key="26">
    <source>
        <dbReference type="Proteomes" id="UP000486351"/>
    </source>
</evidence>
<evidence type="ECO:0000313" key="13">
    <source>
        <dbReference type="EMBL" id="KAE9204034.1"/>
    </source>
</evidence>
<evidence type="ECO:0000313" key="24">
    <source>
        <dbReference type="Proteomes" id="UP000460718"/>
    </source>
</evidence>
<dbReference type="Proteomes" id="UP000476176">
    <property type="component" value="Unassembled WGS sequence"/>
</dbReference>
<evidence type="ECO:0000256" key="6">
    <source>
        <dbReference type="ARBA" id="ARBA00022694"/>
    </source>
</evidence>
<dbReference type="NCBIfam" id="TIGR00091">
    <property type="entry name" value="tRNA (guanosine(46)-N7)-methyltransferase TrmB"/>
    <property type="match status" value="1"/>
</dbReference>
<dbReference type="InterPro" id="IPR055361">
    <property type="entry name" value="tRNA_methyltr_TrmB_bact"/>
</dbReference>
<keyword evidence="4" id="KW-0808">Transferase</keyword>
<keyword evidence="19" id="KW-1185">Reference proteome</keyword>
<dbReference type="InterPro" id="IPR003358">
    <property type="entry name" value="tRNA_(Gua-N-7)_MeTrfase_Trmb"/>
</dbReference>
<evidence type="ECO:0000313" key="8">
    <source>
        <dbReference type="EMBL" id="KAE8934629.1"/>
    </source>
</evidence>
<evidence type="ECO:0000313" key="22">
    <source>
        <dbReference type="Proteomes" id="UP000440732"/>
    </source>
</evidence>
<protein>
    <recommendedName>
        <fullName evidence="2">tRNA (guanine(46)-N(7))-methyltransferase</fullName>
        <ecNumber evidence="2">2.1.1.33</ecNumber>
    </recommendedName>
</protein>
<comment type="catalytic activity">
    <reaction evidence="1">
        <text>guanosine(46) in tRNA + S-adenosyl-L-methionine = N(7)-methylguanosine(46) in tRNA + S-adenosyl-L-homocysteine</text>
        <dbReference type="Rhea" id="RHEA:42708"/>
        <dbReference type="Rhea" id="RHEA-COMP:10188"/>
        <dbReference type="Rhea" id="RHEA-COMP:10189"/>
        <dbReference type="ChEBI" id="CHEBI:57856"/>
        <dbReference type="ChEBI" id="CHEBI:59789"/>
        <dbReference type="ChEBI" id="CHEBI:74269"/>
        <dbReference type="ChEBI" id="CHEBI:74480"/>
        <dbReference type="EC" id="2.1.1.33"/>
    </reaction>
</comment>
<gene>
    <name evidence="16" type="ORF">PF001_g13321</name>
    <name evidence="15" type="ORF">PF002_g15205</name>
    <name evidence="14" type="ORF">PF004_g13165</name>
    <name evidence="13" type="ORF">PF005_g13947</name>
    <name evidence="12" type="ORF">PF006_g13355</name>
    <name evidence="11" type="ORF">PF007_g14238</name>
    <name evidence="17" type="ORF">PF008_g13491</name>
    <name evidence="8" type="ORF">PF009_g15399</name>
    <name evidence="10" type="ORF">PF010_g13639</name>
    <name evidence="9" type="ORF">PF011_g13212</name>
</gene>
<dbReference type="OrthoDB" id="47276at2759"/>
<dbReference type="EC" id="2.1.1.33" evidence="2"/>
<evidence type="ECO:0000256" key="2">
    <source>
        <dbReference type="ARBA" id="ARBA00011977"/>
    </source>
</evidence>
<evidence type="ECO:0000313" key="15">
    <source>
        <dbReference type="EMBL" id="KAE9222640.1"/>
    </source>
</evidence>
<dbReference type="EMBL" id="QXGE01000778">
    <property type="protein sequence ID" value="KAE9303917.1"/>
    <property type="molecule type" value="Genomic_DNA"/>
</dbReference>
<dbReference type="Pfam" id="PF02390">
    <property type="entry name" value="Methyltransf_4"/>
    <property type="match status" value="1"/>
</dbReference>
<evidence type="ECO:0000313" key="9">
    <source>
        <dbReference type="EMBL" id="KAE9002678.1"/>
    </source>
</evidence>
<evidence type="ECO:0000256" key="3">
    <source>
        <dbReference type="ARBA" id="ARBA00022603"/>
    </source>
</evidence>
<dbReference type="AlphaFoldDB" id="A0A6A3YPC6"/>
<dbReference type="CDD" id="cd02440">
    <property type="entry name" value="AdoMet_MTases"/>
    <property type="match status" value="1"/>
</dbReference>
<reference evidence="18 19" key="1">
    <citation type="submission" date="2018-08" db="EMBL/GenBank/DDBJ databases">
        <title>Genomic investigation of the strawberry pathogen Phytophthora fragariae indicates pathogenicity is determined by transcriptional variation in three key races.</title>
        <authorList>
            <person name="Adams T.M."/>
            <person name="Armitage A.D."/>
            <person name="Sobczyk M.K."/>
            <person name="Bates H.J."/>
            <person name="Dunwell J.M."/>
            <person name="Nellist C.F."/>
            <person name="Harrison R.J."/>
        </authorList>
    </citation>
    <scope>NUCLEOTIDE SEQUENCE [LARGE SCALE GENOMIC DNA]</scope>
    <source>
        <strain evidence="16 20">A4</strain>
        <strain evidence="15 21">BC-1</strain>
        <strain evidence="14 25">BC-23</strain>
        <strain evidence="13 19">NOV-27</strain>
        <strain evidence="12 22">NOV-5</strain>
        <strain evidence="11 23">NOV-71</strain>
        <strain evidence="17 26">NOV-77</strain>
        <strain evidence="8 18">NOV-9</strain>
        <strain evidence="10 27">ONT-3</strain>
        <strain evidence="9 24">SCRP245</strain>
    </source>
</reference>
<accession>A0A6A3YPC6</accession>
<sequence length="278" mass="31240">MALLNRSRWLRVGASVLPSTRICSRDCLLRSFSATTPKFGAAGATGSSPPGNSPSGSRRFRQHVNPLSMVYRQPVELPDWTECFADASLPIHLDIGCARGRYLVDVAASQAAQRNFVGVEIRRNVLQEAEREAERHGLKNLAFVHANMNIHQATLLQSLPAPVESVSIFHPDPWMKKRHIKRRLVTEEFVEEMAELLPNGTPIYVQTDVEELFAYMVEVFELSRLYDFDALHENPLGIPTDREKFVFNEGGEIYRVKFIVDKPVEVAKEEVAPTAPDA</sequence>
<evidence type="ECO:0000313" key="18">
    <source>
        <dbReference type="Proteomes" id="UP000429523"/>
    </source>
</evidence>
<evidence type="ECO:0000256" key="7">
    <source>
        <dbReference type="SAM" id="MobiDB-lite"/>
    </source>
</evidence>
<evidence type="ECO:0000313" key="17">
    <source>
        <dbReference type="EMBL" id="KAE9335431.1"/>
    </source>
</evidence>
<dbReference type="EMBL" id="QXFY01000797">
    <property type="protein sequence ID" value="KAE9335431.1"/>
    <property type="molecule type" value="Genomic_DNA"/>
</dbReference>
<evidence type="ECO:0000313" key="25">
    <source>
        <dbReference type="Proteomes" id="UP000476176"/>
    </source>
</evidence>
<dbReference type="Proteomes" id="UP000486351">
    <property type="component" value="Unassembled WGS sequence"/>
</dbReference>
<organism evidence="15 21">
    <name type="scientific">Phytophthora fragariae</name>
    <dbReference type="NCBI Taxonomy" id="53985"/>
    <lineage>
        <taxon>Eukaryota</taxon>
        <taxon>Sar</taxon>
        <taxon>Stramenopiles</taxon>
        <taxon>Oomycota</taxon>
        <taxon>Peronosporomycetes</taxon>
        <taxon>Peronosporales</taxon>
        <taxon>Peronosporaceae</taxon>
        <taxon>Phytophthora</taxon>
    </lineage>
</organism>
<keyword evidence="6" id="KW-0819">tRNA processing</keyword>
<evidence type="ECO:0000256" key="5">
    <source>
        <dbReference type="ARBA" id="ARBA00022691"/>
    </source>
</evidence>
<dbReference type="EMBL" id="QXFW01000802">
    <property type="protein sequence ID" value="KAE9002678.1"/>
    <property type="molecule type" value="Genomic_DNA"/>
</dbReference>
<dbReference type="Proteomes" id="UP000440732">
    <property type="component" value="Unassembled WGS sequence"/>
</dbReference>
<dbReference type="PANTHER" id="PTHR23417">
    <property type="entry name" value="3-DEOXY-D-MANNO-OCTULOSONIC-ACID TRANSFERASE/TRNA GUANINE-N 7 - -METHYLTRANSFERASE"/>
    <property type="match status" value="1"/>
</dbReference>
<evidence type="ECO:0000313" key="16">
    <source>
        <dbReference type="EMBL" id="KAE9303917.1"/>
    </source>
</evidence>
<evidence type="ECO:0000313" key="10">
    <source>
        <dbReference type="EMBL" id="KAE9103708.1"/>
    </source>
</evidence>
<dbReference type="EMBL" id="QXFZ01000817">
    <property type="protein sequence ID" value="KAE9103896.1"/>
    <property type="molecule type" value="Genomic_DNA"/>
</dbReference>
<evidence type="ECO:0000313" key="19">
    <source>
        <dbReference type="Proteomes" id="UP000433483"/>
    </source>
</evidence>
<dbReference type="SUPFAM" id="SSF53335">
    <property type="entry name" value="S-adenosyl-L-methionine-dependent methyltransferases"/>
    <property type="match status" value="1"/>
</dbReference>
<evidence type="ECO:0000313" key="12">
    <source>
        <dbReference type="EMBL" id="KAE9141110.1"/>
    </source>
</evidence>
<dbReference type="Proteomes" id="UP000429523">
    <property type="component" value="Unassembled WGS sequence"/>
</dbReference>
<evidence type="ECO:0000313" key="21">
    <source>
        <dbReference type="Proteomes" id="UP000440367"/>
    </source>
</evidence>
<evidence type="ECO:0000256" key="4">
    <source>
        <dbReference type="ARBA" id="ARBA00022679"/>
    </source>
</evidence>
<comment type="caution">
    <text evidence="15">The sequence shown here is derived from an EMBL/GenBank/DDBJ whole genome shotgun (WGS) entry which is preliminary data.</text>
</comment>
<dbReference type="Gene3D" id="3.40.50.150">
    <property type="entry name" value="Vaccinia Virus protein VP39"/>
    <property type="match status" value="1"/>
</dbReference>
<keyword evidence="5" id="KW-0949">S-adenosyl-L-methionine</keyword>
<dbReference type="EMBL" id="QXGF01000886">
    <property type="protein sequence ID" value="KAE8934629.1"/>
    <property type="molecule type" value="Genomic_DNA"/>
</dbReference>
<evidence type="ECO:0000313" key="14">
    <source>
        <dbReference type="EMBL" id="KAE9221023.1"/>
    </source>
</evidence>
<dbReference type="EMBL" id="QXGB01000799">
    <property type="protein sequence ID" value="KAE9204034.1"/>
    <property type="molecule type" value="Genomic_DNA"/>
</dbReference>
<dbReference type="EMBL" id="QXFX01000807">
    <property type="protein sequence ID" value="KAE9103708.1"/>
    <property type="molecule type" value="Genomic_DNA"/>
</dbReference>
<dbReference type="Proteomes" id="UP000488956">
    <property type="component" value="Unassembled WGS sequence"/>
</dbReference>
<dbReference type="Proteomes" id="UP000440367">
    <property type="component" value="Unassembled WGS sequence"/>
</dbReference>
<evidence type="ECO:0000313" key="20">
    <source>
        <dbReference type="Proteomes" id="UP000437068"/>
    </source>
</evidence>
<evidence type="ECO:0000313" key="23">
    <source>
        <dbReference type="Proteomes" id="UP000441208"/>
    </source>
</evidence>
<dbReference type="GO" id="GO:0008176">
    <property type="term" value="F:tRNA (guanine(46)-N7)-methyltransferase activity"/>
    <property type="evidence" value="ECO:0007669"/>
    <property type="project" value="UniProtKB-EC"/>
</dbReference>